<dbReference type="AlphaFoldDB" id="A0A5B0MPI7"/>
<gene>
    <name evidence="1" type="ORF">PGT21_024214</name>
</gene>
<comment type="caution">
    <text evidence="1">The sequence shown here is derived from an EMBL/GenBank/DDBJ whole genome shotgun (WGS) entry which is preliminary data.</text>
</comment>
<keyword evidence="2" id="KW-1185">Reference proteome</keyword>
<evidence type="ECO:0000313" key="2">
    <source>
        <dbReference type="Proteomes" id="UP000324748"/>
    </source>
</evidence>
<sequence>MLCEARLQNTICCDFWKLLNNLLRPQYFGYTVPTAAASAPGPHPPVLQSASRFTQCLRRS</sequence>
<evidence type="ECO:0000313" key="1">
    <source>
        <dbReference type="EMBL" id="KAA1077934.1"/>
    </source>
</evidence>
<dbReference type="Proteomes" id="UP000324748">
    <property type="component" value="Unassembled WGS sequence"/>
</dbReference>
<organism evidence="1 2">
    <name type="scientific">Puccinia graminis f. sp. tritici</name>
    <dbReference type="NCBI Taxonomy" id="56615"/>
    <lineage>
        <taxon>Eukaryota</taxon>
        <taxon>Fungi</taxon>
        <taxon>Dikarya</taxon>
        <taxon>Basidiomycota</taxon>
        <taxon>Pucciniomycotina</taxon>
        <taxon>Pucciniomycetes</taxon>
        <taxon>Pucciniales</taxon>
        <taxon>Pucciniaceae</taxon>
        <taxon>Puccinia</taxon>
    </lineage>
</organism>
<proteinExistence type="predicted"/>
<protein>
    <submittedName>
        <fullName evidence="1">Uncharacterized protein</fullName>
    </submittedName>
</protein>
<name>A0A5B0MPI7_PUCGR</name>
<reference evidence="1 2" key="1">
    <citation type="submission" date="2019-05" db="EMBL/GenBank/DDBJ databases">
        <title>Emergence of the Ug99 lineage of the wheat stem rust pathogen through somatic hybridization.</title>
        <authorList>
            <person name="Li F."/>
            <person name="Upadhyaya N.M."/>
            <person name="Sperschneider J."/>
            <person name="Matny O."/>
            <person name="Nguyen-Phuc H."/>
            <person name="Mago R."/>
            <person name="Raley C."/>
            <person name="Miller M.E."/>
            <person name="Silverstein K.A.T."/>
            <person name="Henningsen E."/>
            <person name="Hirsch C.D."/>
            <person name="Visser B."/>
            <person name="Pretorius Z.A."/>
            <person name="Steffenson B.J."/>
            <person name="Schwessinger B."/>
            <person name="Dodds P.N."/>
            <person name="Figueroa M."/>
        </authorList>
    </citation>
    <scope>NUCLEOTIDE SEQUENCE [LARGE SCALE GENOMIC DNA]</scope>
    <source>
        <strain evidence="1">21-0</strain>
    </source>
</reference>
<accession>A0A5B0MPI7</accession>
<dbReference type="EMBL" id="VSWC01000144">
    <property type="protein sequence ID" value="KAA1077934.1"/>
    <property type="molecule type" value="Genomic_DNA"/>
</dbReference>